<evidence type="ECO:0000256" key="5">
    <source>
        <dbReference type="RuleBase" id="RU003919"/>
    </source>
</evidence>
<dbReference type="EMBL" id="LBWE01000003">
    <property type="protein sequence ID" value="KKR02049.1"/>
    <property type="molecule type" value="Genomic_DNA"/>
</dbReference>
<dbReference type="FunFam" id="1.10.287.10:FF:000002">
    <property type="entry name" value="30S ribosomal protein S15"/>
    <property type="match status" value="1"/>
</dbReference>
<keyword evidence="4" id="KW-0699">rRNA-binding</keyword>
<name>A0A837HNM3_9BACT</name>
<comment type="similarity">
    <text evidence="4 5">Belongs to the universal ribosomal protein uS15 family.</text>
</comment>
<comment type="caution">
    <text evidence="6">The sequence shown here is derived from an EMBL/GenBank/DDBJ whole genome shotgun (WGS) entry which is preliminary data.</text>
</comment>
<keyword evidence="2 4" id="KW-0687">Ribonucleoprotein</keyword>
<accession>A0A837HNM3</accession>
<dbReference type="SUPFAM" id="SSF47060">
    <property type="entry name" value="S15/NS1 RNA-binding domain"/>
    <property type="match status" value="1"/>
</dbReference>
<sequence length="87" mass="10090">MLATKKKQSIIKKNQIHDKDTGSTEVQVAVISAAIDELAKHLKKHKKDNHSRRGLIKMVADRRTHLKYLERTNKTRYNALVKKMELV</sequence>
<evidence type="ECO:0000256" key="2">
    <source>
        <dbReference type="ARBA" id="ARBA00023274"/>
    </source>
</evidence>
<evidence type="ECO:0000313" key="6">
    <source>
        <dbReference type="EMBL" id="KKR02049.1"/>
    </source>
</evidence>
<protein>
    <recommendedName>
        <fullName evidence="4">Small ribosomal subunit protein uS15</fullName>
    </recommendedName>
</protein>
<reference evidence="6 7" key="1">
    <citation type="journal article" date="2015" name="Nature">
        <title>rRNA introns, odd ribosomes, and small enigmatic genomes across a large radiation of phyla.</title>
        <authorList>
            <person name="Brown C.T."/>
            <person name="Hug L.A."/>
            <person name="Thomas B.C."/>
            <person name="Sharon I."/>
            <person name="Castelle C.J."/>
            <person name="Singh A."/>
            <person name="Wilkins M.J."/>
            <person name="Williams K.H."/>
            <person name="Banfield J.F."/>
        </authorList>
    </citation>
    <scope>NUCLEOTIDE SEQUENCE [LARGE SCALE GENOMIC DNA]</scope>
</reference>
<keyword evidence="4" id="KW-0694">RNA-binding</keyword>
<dbReference type="InterPro" id="IPR000589">
    <property type="entry name" value="Ribosomal_uS15"/>
</dbReference>
<organism evidence="6 7">
    <name type="scientific">Candidatus Nomurabacteria bacterium GW2011_GWD2_39_12</name>
    <dbReference type="NCBI Taxonomy" id="1618759"/>
    <lineage>
        <taxon>Bacteria</taxon>
        <taxon>Candidatus Nomuraibacteriota</taxon>
    </lineage>
</organism>
<comment type="function">
    <text evidence="4">Forms an intersubunit bridge (bridge B4) with the 23S rRNA of the 50S subunit in the ribosome.</text>
</comment>
<comment type="subunit">
    <text evidence="3 4">Part of the 30S ribosomal subunit. Forms a bridge to the 50S subunit in the 70S ribosome, contacting the 23S rRNA.</text>
</comment>
<evidence type="ECO:0000256" key="3">
    <source>
        <dbReference type="ARBA" id="ARBA00064542"/>
    </source>
</evidence>
<dbReference type="NCBIfam" id="TIGR00952">
    <property type="entry name" value="S15_bact"/>
    <property type="match status" value="1"/>
</dbReference>
<dbReference type="PANTHER" id="PTHR23321">
    <property type="entry name" value="RIBOSOMAL PROTEIN S15, BACTERIAL AND ORGANELLAR"/>
    <property type="match status" value="1"/>
</dbReference>
<dbReference type="InterPro" id="IPR005290">
    <property type="entry name" value="Ribosomal_uS15_bac-type"/>
</dbReference>
<dbReference type="Proteomes" id="UP000033998">
    <property type="component" value="Unassembled WGS sequence"/>
</dbReference>
<dbReference type="SMART" id="SM01387">
    <property type="entry name" value="Ribosomal_S15"/>
    <property type="match status" value="1"/>
</dbReference>
<evidence type="ECO:0000256" key="4">
    <source>
        <dbReference type="HAMAP-Rule" id="MF_01343"/>
    </source>
</evidence>
<evidence type="ECO:0000313" key="7">
    <source>
        <dbReference type="Proteomes" id="UP000033998"/>
    </source>
</evidence>
<dbReference type="Pfam" id="PF00312">
    <property type="entry name" value="Ribosomal_S15"/>
    <property type="match status" value="1"/>
</dbReference>
<dbReference type="GO" id="GO:0003735">
    <property type="term" value="F:structural constituent of ribosome"/>
    <property type="evidence" value="ECO:0007669"/>
    <property type="project" value="InterPro"/>
</dbReference>
<dbReference type="GO" id="GO:0022627">
    <property type="term" value="C:cytosolic small ribosomal subunit"/>
    <property type="evidence" value="ECO:0007669"/>
    <property type="project" value="TreeGrafter"/>
</dbReference>
<keyword evidence="1 4" id="KW-0689">Ribosomal protein</keyword>
<dbReference type="Gene3D" id="1.10.287.10">
    <property type="entry name" value="S15/NS1, RNA-binding"/>
    <property type="match status" value="1"/>
</dbReference>
<dbReference type="Gene3D" id="6.10.250.3130">
    <property type="match status" value="1"/>
</dbReference>
<dbReference type="CDD" id="cd00353">
    <property type="entry name" value="Ribosomal_S15p_S13e"/>
    <property type="match status" value="1"/>
</dbReference>
<dbReference type="InterPro" id="IPR009068">
    <property type="entry name" value="uS15_NS1_RNA-bd_sf"/>
</dbReference>
<comment type="function">
    <text evidence="4">One of the primary rRNA binding proteins, it binds directly to 16S rRNA where it helps nucleate assembly of the platform of the 30S subunit by binding and bridging several RNA helices of the 16S rRNA.</text>
</comment>
<proteinExistence type="inferred from homology"/>
<dbReference type="AlphaFoldDB" id="A0A837HNM3"/>
<evidence type="ECO:0000256" key="1">
    <source>
        <dbReference type="ARBA" id="ARBA00022980"/>
    </source>
</evidence>
<dbReference type="PANTHER" id="PTHR23321:SF26">
    <property type="entry name" value="SMALL RIBOSOMAL SUBUNIT PROTEIN US15M"/>
    <property type="match status" value="1"/>
</dbReference>
<dbReference type="HAMAP" id="MF_01343_B">
    <property type="entry name" value="Ribosomal_uS15_B"/>
    <property type="match status" value="1"/>
</dbReference>
<dbReference type="GO" id="GO:0006412">
    <property type="term" value="P:translation"/>
    <property type="evidence" value="ECO:0007669"/>
    <property type="project" value="UniProtKB-UniRule"/>
</dbReference>
<dbReference type="GO" id="GO:0019843">
    <property type="term" value="F:rRNA binding"/>
    <property type="evidence" value="ECO:0007669"/>
    <property type="project" value="UniProtKB-UniRule"/>
</dbReference>
<gene>
    <name evidence="4" type="primary">rpsO</name>
    <name evidence="6" type="ORF">UT27_C0003G0006</name>
</gene>